<reference evidence="1" key="1">
    <citation type="journal article" date="2023" name="Mol. Phylogenet. Evol.">
        <title>Genome-scale phylogeny and comparative genomics of the fungal order Sordariales.</title>
        <authorList>
            <person name="Hensen N."/>
            <person name="Bonometti L."/>
            <person name="Westerberg I."/>
            <person name="Brannstrom I.O."/>
            <person name="Guillou S."/>
            <person name="Cros-Aarteil S."/>
            <person name="Calhoun S."/>
            <person name="Haridas S."/>
            <person name="Kuo A."/>
            <person name="Mondo S."/>
            <person name="Pangilinan J."/>
            <person name="Riley R."/>
            <person name="LaButti K."/>
            <person name="Andreopoulos B."/>
            <person name="Lipzen A."/>
            <person name="Chen C."/>
            <person name="Yan M."/>
            <person name="Daum C."/>
            <person name="Ng V."/>
            <person name="Clum A."/>
            <person name="Steindorff A."/>
            <person name="Ohm R.A."/>
            <person name="Martin F."/>
            <person name="Silar P."/>
            <person name="Natvig D.O."/>
            <person name="Lalanne C."/>
            <person name="Gautier V."/>
            <person name="Ament-Velasquez S.L."/>
            <person name="Kruys A."/>
            <person name="Hutchinson M.I."/>
            <person name="Powell A.J."/>
            <person name="Barry K."/>
            <person name="Miller A.N."/>
            <person name="Grigoriev I.V."/>
            <person name="Debuchy R."/>
            <person name="Gladieux P."/>
            <person name="Hiltunen Thoren M."/>
            <person name="Johannesson H."/>
        </authorList>
    </citation>
    <scope>NUCLEOTIDE SEQUENCE</scope>
    <source>
        <strain evidence="1">SMH4131-1</strain>
    </source>
</reference>
<organism evidence="1 2">
    <name type="scientific">Cercophora scortea</name>
    <dbReference type="NCBI Taxonomy" id="314031"/>
    <lineage>
        <taxon>Eukaryota</taxon>
        <taxon>Fungi</taxon>
        <taxon>Dikarya</taxon>
        <taxon>Ascomycota</taxon>
        <taxon>Pezizomycotina</taxon>
        <taxon>Sordariomycetes</taxon>
        <taxon>Sordariomycetidae</taxon>
        <taxon>Sordariales</taxon>
        <taxon>Lasiosphaeriaceae</taxon>
        <taxon>Cercophora</taxon>
    </lineage>
</organism>
<accession>A0AAE0M9W4</accession>
<dbReference type="Proteomes" id="UP001286456">
    <property type="component" value="Unassembled WGS sequence"/>
</dbReference>
<dbReference type="EMBL" id="JAUEPO010000004">
    <property type="protein sequence ID" value="KAK3324781.1"/>
    <property type="molecule type" value="Genomic_DNA"/>
</dbReference>
<evidence type="ECO:0000313" key="2">
    <source>
        <dbReference type="Proteomes" id="UP001286456"/>
    </source>
</evidence>
<reference evidence="1" key="2">
    <citation type="submission" date="2023-06" db="EMBL/GenBank/DDBJ databases">
        <authorList>
            <consortium name="Lawrence Berkeley National Laboratory"/>
            <person name="Haridas S."/>
            <person name="Hensen N."/>
            <person name="Bonometti L."/>
            <person name="Westerberg I."/>
            <person name="Brannstrom I.O."/>
            <person name="Guillou S."/>
            <person name="Cros-Aarteil S."/>
            <person name="Calhoun S."/>
            <person name="Kuo A."/>
            <person name="Mondo S."/>
            <person name="Pangilinan J."/>
            <person name="Riley R."/>
            <person name="Labutti K."/>
            <person name="Andreopoulos B."/>
            <person name="Lipzen A."/>
            <person name="Chen C."/>
            <person name="Yanf M."/>
            <person name="Daum C."/>
            <person name="Ng V."/>
            <person name="Clum A."/>
            <person name="Steindorff A."/>
            <person name="Ohm R."/>
            <person name="Martin F."/>
            <person name="Silar P."/>
            <person name="Natvig D."/>
            <person name="Lalanne C."/>
            <person name="Gautier V."/>
            <person name="Ament-Velasquez S.L."/>
            <person name="Kruys A."/>
            <person name="Hutchinson M.I."/>
            <person name="Powell A.J."/>
            <person name="Barry K."/>
            <person name="Miller A.N."/>
            <person name="Grigoriev I.V."/>
            <person name="Debuchy R."/>
            <person name="Gladieux P."/>
            <person name="Thoren M.H."/>
            <person name="Johannesson H."/>
        </authorList>
    </citation>
    <scope>NUCLEOTIDE SEQUENCE</scope>
    <source>
        <strain evidence="1">SMH4131-1</strain>
    </source>
</reference>
<protein>
    <submittedName>
        <fullName evidence="1">Uncharacterized protein</fullName>
    </submittedName>
</protein>
<name>A0AAE0M9W4_9PEZI</name>
<evidence type="ECO:0000313" key="1">
    <source>
        <dbReference type="EMBL" id="KAK3324781.1"/>
    </source>
</evidence>
<dbReference type="AlphaFoldDB" id="A0AAE0M9W4"/>
<sequence length="143" mass="15682">MQSAVLTGPSRAPEEVEQEVLVQCPTSNCTWAPFNTLGVCHRCKNVTAYLRRVNGRNSRFVQILDATFGPIAYGSSNGSPLRLQMVPAYDVPITAYSLPNGHFIANGNGCSLDALSRDCDINLPGTDQYHSLKRYTYAVARIE</sequence>
<comment type="caution">
    <text evidence="1">The sequence shown here is derived from an EMBL/GenBank/DDBJ whole genome shotgun (WGS) entry which is preliminary data.</text>
</comment>
<gene>
    <name evidence="1" type="ORF">B0T19DRAFT_238969</name>
</gene>
<keyword evidence="2" id="KW-1185">Reference proteome</keyword>
<proteinExistence type="predicted"/>